<dbReference type="EMBL" id="FUWJ01000011">
    <property type="protein sequence ID" value="SKA33932.1"/>
    <property type="molecule type" value="Genomic_DNA"/>
</dbReference>
<dbReference type="AlphaFoldDB" id="A0A1T4T0K0"/>
<organism evidence="1 2">
    <name type="scientific">Enhydrobacter aerosaccus</name>
    <dbReference type="NCBI Taxonomy" id="225324"/>
    <lineage>
        <taxon>Bacteria</taxon>
        <taxon>Pseudomonadati</taxon>
        <taxon>Pseudomonadota</taxon>
        <taxon>Alphaproteobacteria</taxon>
        <taxon>Hyphomicrobiales</taxon>
        <taxon>Enhydrobacter</taxon>
    </lineage>
</organism>
<dbReference type="Proteomes" id="UP000190092">
    <property type="component" value="Unassembled WGS sequence"/>
</dbReference>
<evidence type="ECO:0008006" key="3">
    <source>
        <dbReference type="Google" id="ProtNLM"/>
    </source>
</evidence>
<sequence length="139" mass="15629">MPHSHAVVWLDFKEAHIFRFDPDDVHHERIRAHNPYRKVHHKAGAIGAGHAHSDQDFFKEIAQVLDGATEWLLVGPGYAKNDFLHHVEAHEPALKDSLVAVEPMDHPTDGELIESARCFFKAADRMLPNSPPAPGQPLR</sequence>
<dbReference type="STRING" id="225324.SAMN02745126_05433"/>
<dbReference type="SUPFAM" id="SSF53137">
    <property type="entry name" value="Translational machinery components"/>
    <property type="match status" value="1"/>
</dbReference>
<name>A0A1T4T0K0_9HYPH</name>
<dbReference type="Gene3D" id="3.30.420.60">
    <property type="entry name" value="eRF1 domain 2"/>
    <property type="match status" value="1"/>
</dbReference>
<dbReference type="RefSeq" id="WP_085937162.1">
    <property type="nucleotide sequence ID" value="NZ_FUWJ01000011.1"/>
</dbReference>
<gene>
    <name evidence="1" type="ORF">SAMN02745126_05433</name>
</gene>
<evidence type="ECO:0000313" key="2">
    <source>
        <dbReference type="Proteomes" id="UP000190092"/>
    </source>
</evidence>
<accession>A0A1T4T0K0</accession>
<proteinExistence type="predicted"/>
<dbReference type="OrthoDB" id="7173112at2"/>
<keyword evidence="2" id="KW-1185">Reference proteome</keyword>
<dbReference type="InterPro" id="IPR042226">
    <property type="entry name" value="eFR1_2_sf"/>
</dbReference>
<reference evidence="2" key="1">
    <citation type="submission" date="2017-02" db="EMBL/GenBank/DDBJ databases">
        <authorList>
            <person name="Varghese N."/>
            <person name="Submissions S."/>
        </authorList>
    </citation>
    <scope>NUCLEOTIDE SEQUENCE [LARGE SCALE GENOMIC DNA]</scope>
    <source>
        <strain evidence="2">ATCC 27094</strain>
    </source>
</reference>
<protein>
    <recommendedName>
        <fullName evidence="3">Translational machinery protein</fullName>
    </recommendedName>
</protein>
<evidence type="ECO:0000313" key="1">
    <source>
        <dbReference type="EMBL" id="SKA33932.1"/>
    </source>
</evidence>